<accession>A0A7W8ZMQ4</accession>
<dbReference type="EMBL" id="JACHCE010000004">
    <property type="protein sequence ID" value="MBB5636852.1"/>
    <property type="molecule type" value="Genomic_DNA"/>
</dbReference>
<evidence type="ECO:0000313" key="2">
    <source>
        <dbReference type="Proteomes" id="UP000537204"/>
    </source>
</evidence>
<dbReference type="AlphaFoldDB" id="A0A7W8ZMQ4"/>
<organism evidence="1 2">
    <name type="scientific">Pedobacter cryoconitis</name>
    <dbReference type="NCBI Taxonomy" id="188932"/>
    <lineage>
        <taxon>Bacteria</taxon>
        <taxon>Pseudomonadati</taxon>
        <taxon>Bacteroidota</taxon>
        <taxon>Sphingobacteriia</taxon>
        <taxon>Sphingobacteriales</taxon>
        <taxon>Sphingobacteriaceae</taxon>
        <taxon>Pedobacter</taxon>
    </lineage>
</organism>
<gene>
    <name evidence="1" type="ORF">HDE68_002765</name>
</gene>
<evidence type="ECO:0000313" key="1">
    <source>
        <dbReference type="EMBL" id="MBB5636852.1"/>
    </source>
</evidence>
<reference evidence="1 2" key="1">
    <citation type="submission" date="2020-08" db="EMBL/GenBank/DDBJ databases">
        <title>Genomic Encyclopedia of Type Strains, Phase IV (KMG-V): Genome sequencing to study the core and pangenomes of soil and plant-associated prokaryotes.</title>
        <authorList>
            <person name="Whitman W."/>
        </authorList>
    </citation>
    <scope>NUCLEOTIDE SEQUENCE [LARGE SCALE GENOMIC DNA]</scope>
    <source>
        <strain evidence="1 2">S3M1</strain>
    </source>
</reference>
<dbReference type="RefSeq" id="WP_183882756.1">
    <property type="nucleotide sequence ID" value="NZ_JACHCE010000004.1"/>
</dbReference>
<proteinExistence type="predicted"/>
<protein>
    <submittedName>
        <fullName evidence="1">Uncharacterized protein</fullName>
    </submittedName>
</protein>
<sequence length="85" mass="9897">MGNIEEPWEPFEIQVLIEGNNERLLVIPDMDEPKYEIFDEHTSIGTVWVENQKQARNWCGEGLVVKELLARIGEQIDDYLNNKPV</sequence>
<dbReference type="Proteomes" id="UP000537204">
    <property type="component" value="Unassembled WGS sequence"/>
</dbReference>
<comment type="caution">
    <text evidence="1">The sequence shown here is derived from an EMBL/GenBank/DDBJ whole genome shotgun (WGS) entry which is preliminary data.</text>
</comment>
<name>A0A7W8ZMQ4_9SPHI</name>